<dbReference type="CDD" id="cd00431">
    <property type="entry name" value="cysteine_hydrolases"/>
    <property type="match status" value="1"/>
</dbReference>
<dbReference type="GO" id="GO:0016787">
    <property type="term" value="F:hydrolase activity"/>
    <property type="evidence" value="ECO:0007669"/>
    <property type="project" value="UniProtKB-KW"/>
</dbReference>
<keyword evidence="2" id="KW-0378">Hydrolase</keyword>
<protein>
    <submittedName>
        <fullName evidence="4">Nicotinamidase-related amidase</fullName>
    </submittedName>
</protein>
<evidence type="ECO:0000313" key="4">
    <source>
        <dbReference type="EMBL" id="SFL85084.1"/>
    </source>
</evidence>
<dbReference type="RefSeq" id="WP_090926384.1">
    <property type="nucleotide sequence ID" value="NZ_FOTY01000006.1"/>
</dbReference>
<dbReference type="EMBL" id="FOTY01000006">
    <property type="protein sequence ID" value="SFL85084.1"/>
    <property type="molecule type" value="Genomic_DNA"/>
</dbReference>
<dbReference type="PANTHER" id="PTHR43540">
    <property type="entry name" value="PEROXYUREIDOACRYLATE/UREIDOACRYLATE AMIDOHYDROLASE-RELATED"/>
    <property type="match status" value="1"/>
</dbReference>
<gene>
    <name evidence="4" type="ORF">SAMN04488054_106118</name>
</gene>
<dbReference type="InterPro" id="IPR000868">
    <property type="entry name" value="Isochorismatase-like_dom"/>
</dbReference>
<dbReference type="InterPro" id="IPR036380">
    <property type="entry name" value="Isochorismatase-like_sf"/>
</dbReference>
<dbReference type="AlphaFoldDB" id="A0A1I4L292"/>
<feature type="domain" description="Isochorismatase-like" evidence="3">
    <location>
        <begin position="6"/>
        <end position="169"/>
    </location>
</feature>
<keyword evidence="5" id="KW-1185">Reference proteome</keyword>
<evidence type="ECO:0000256" key="2">
    <source>
        <dbReference type="ARBA" id="ARBA00022801"/>
    </source>
</evidence>
<dbReference type="OrthoDB" id="257098at2"/>
<sequence>MNKQKTALVLIDLQKESNFGLIRMDDVIANTQTLINACRRENIPIIYTRQINRSDQAGLSKDEPLKEDGTPYYYASHTENIEIIDFIAPENSDIVIDKYRWSAFYETSLDLMLKGLGVEDLIIGGVVTDGCLMTSVFDAYFRDYHVHLVKDMCTSSNEGSHMAAMMIMANWVYNLEVYETTELIKRFKNESYQHWTCDRPDSLPFTPETMRESYQYLQPRKEVQ</sequence>
<accession>A0A1I4L292</accession>
<dbReference type="InterPro" id="IPR050272">
    <property type="entry name" value="Isochorismatase-like_hydrls"/>
</dbReference>
<dbReference type="Pfam" id="PF00857">
    <property type="entry name" value="Isochorismatase"/>
    <property type="match status" value="1"/>
</dbReference>
<name>A0A1I4L292_9BACI</name>
<dbReference type="SUPFAM" id="SSF52499">
    <property type="entry name" value="Isochorismatase-like hydrolases"/>
    <property type="match status" value="1"/>
</dbReference>
<reference evidence="4 5" key="1">
    <citation type="submission" date="2016-10" db="EMBL/GenBank/DDBJ databases">
        <authorList>
            <person name="de Groot N.N."/>
        </authorList>
    </citation>
    <scope>NUCLEOTIDE SEQUENCE [LARGE SCALE GENOMIC DNA]</scope>
    <source>
        <strain evidence="4 5">CGMCC 1.6134</strain>
    </source>
</reference>
<proteinExistence type="inferred from homology"/>
<evidence type="ECO:0000313" key="5">
    <source>
        <dbReference type="Proteomes" id="UP000199668"/>
    </source>
</evidence>
<organism evidence="4 5">
    <name type="scientific">Salibacterium qingdaonense</name>
    <dbReference type="NCBI Taxonomy" id="266892"/>
    <lineage>
        <taxon>Bacteria</taxon>
        <taxon>Bacillati</taxon>
        <taxon>Bacillota</taxon>
        <taxon>Bacilli</taxon>
        <taxon>Bacillales</taxon>
        <taxon>Bacillaceae</taxon>
    </lineage>
</organism>
<evidence type="ECO:0000256" key="1">
    <source>
        <dbReference type="ARBA" id="ARBA00006336"/>
    </source>
</evidence>
<dbReference type="Proteomes" id="UP000199668">
    <property type="component" value="Unassembled WGS sequence"/>
</dbReference>
<dbReference type="PANTHER" id="PTHR43540:SF6">
    <property type="entry name" value="ISOCHORISMATASE-LIKE DOMAIN-CONTAINING PROTEIN"/>
    <property type="match status" value="1"/>
</dbReference>
<dbReference type="STRING" id="266892.SAMN04488054_106118"/>
<evidence type="ECO:0000259" key="3">
    <source>
        <dbReference type="Pfam" id="PF00857"/>
    </source>
</evidence>
<dbReference type="Gene3D" id="3.40.50.850">
    <property type="entry name" value="Isochorismatase-like"/>
    <property type="match status" value="1"/>
</dbReference>
<comment type="similarity">
    <text evidence="1">Belongs to the isochorismatase family.</text>
</comment>